<accession>A0A2T7PRV0</accession>
<dbReference type="GO" id="GO:0004867">
    <property type="term" value="F:serine-type endopeptidase inhibitor activity"/>
    <property type="evidence" value="ECO:0007669"/>
    <property type="project" value="InterPro"/>
</dbReference>
<dbReference type="Proteomes" id="UP000245119">
    <property type="component" value="Linkage Group LG2"/>
</dbReference>
<dbReference type="AlphaFoldDB" id="A0A2T7PRV0"/>
<evidence type="ECO:0000259" key="6">
    <source>
        <dbReference type="PROSITE" id="PS50279"/>
    </source>
</evidence>
<dbReference type="InterPro" id="IPR050098">
    <property type="entry name" value="TFPI/VKTCI-like"/>
</dbReference>
<keyword evidence="2" id="KW-0964">Secreted</keyword>
<feature type="region of interest" description="Disordered" evidence="5">
    <location>
        <begin position="142"/>
        <end position="178"/>
    </location>
</feature>
<dbReference type="SMART" id="SM00131">
    <property type="entry name" value="KU"/>
    <property type="match status" value="1"/>
</dbReference>
<dbReference type="PANTHER" id="PTHR10083">
    <property type="entry name" value="KUNITZ-TYPE PROTEASE INHIBITOR-RELATED"/>
    <property type="match status" value="1"/>
</dbReference>
<evidence type="ECO:0000256" key="5">
    <source>
        <dbReference type="SAM" id="MobiDB-lite"/>
    </source>
</evidence>
<dbReference type="STRING" id="400727.A0A2T7PRV0"/>
<dbReference type="InterPro" id="IPR036880">
    <property type="entry name" value="Kunitz_BPTI_sf"/>
</dbReference>
<dbReference type="GO" id="GO:0005615">
    <property type="term" value="C:extracellular space"/>
    <property type="evidence" value="ECO:0007669"/>
    <property type="project" value="TreeGrafter"/>
</dbReference>
<comment type="caution">
    <text evidence="7">The sequence shown here is derived from an EMBL/GenBank/DDBJ whole genome shotgun (WGS) entry which is preliminary data.</text>
</comment>
<gene>
    <name evidence="7" type="ORF">C0Q70_03118</name>
</gene>
<comment type="subcellular location">
    <subcellularLocation>
        <location evidence="1">Secreted</location>
    </subcellularLocation>
</comment>
<keyword evidence="4" id="KW-1015">Disulfide bond</keyword>
<evidence type="ECO:0000256" key="1">
    <source>
        <dbReference type="ARBA" id="ARBA00004613"/>
    </source>
</evidence>
<dbReference type="SUPFAM" id="SSF57362">
    <property type="entry name" value="BPTI-like"/>
    <property type="match status" value="1"/>
</dbReference>
<dbReference type="Pfam" id="PF00014">
    <property type="entry name" value="Kunitz_BPTI"/>
    <property type="match status" value="1"/>
</dbReference>
<organism evidence="7 8">
    <name type="scientific">Pomacea canaliculata</name>
    <name type="common">Golden apple snail</name>
    <dbReference type="NCBI Taxonomy" id="400727"/>
    <lineage>
        <taxon>Eukaryota</taxon>
        <taxon>Metazoa</taxon>
        <taxon>Spiralia</taxon>
        <taxon>Lophotrochozoa</taxon>
        <taxon>Mollusca</taxon>
        <taxon>Gastropoda</taxon>
        <taxon>Caenogastropoda</taxon>
        <taxon>Architaenioglossa</taxon>
        <taxon>Ampullarioidea</taxon>
        <taxon>Ampullariidae</taxon>
        <taxon>Pomacea</taxon>
    </lineage>
</organism>
<evidence type="ECO:0000313" key="8">
    <source>
        <dbReference type="Proteomes" id="UP000245119"/>
    </source>
</evidence>
<name>A0A2T7PRV0_POMCA</name>
<protein>
    <recommendedName>
        <fullName evidence="6">BPTI/Kunitz inhibitor domain-containing protein</fullName>
    </recommendedName>
</protein>
<feature type="domain" description="BPTI/Kunitz inhibitor" evidence="6">
    <location>
        <begin position="66"/>
        <end position="116"/>
    </location>
</feature>
<dbReference type="PRINTS" id="PR00759">
    <property type="entry name" value="BASICPTASE"/>
</dbReference>
<dbReference type="PROSITE" id="PS50279">
    <property type="entry name" value="BPTI_KUNITZ_2"/>
    <property type="match status" value="1"/>
</dbReference>
<dbReference type="InterPro" id="IPR002223">
    <property type="entry name" value="Kunitz_BPTI"/>
</dbReference>
<proteinExistence type="predicted"/>
<evidence type="ECO:0000313" key="7">
    <source>
        <dbReference type="EMBL" id="PVD36145.1"/>
    </source>
</evidence>
<evidence type="ECO:0000256" key="4">
    <source>
        <dbReference type="ARBA" id="ARBA00023157"/>
    </source>
</evidence>
<dbReference type="CDD" id="cd00109">
    <property type="entry name" value="Kunitz-type"/>
    <property type="match status" value="1"/>
</dbReference>
<dbReference type="OrthoDB" id="4473401at2759"/>
<sequence>MQVSALLQVASSNLVYGQEADQLCKDYKKTCPRDKVCAVQTLMWPTNIRFPVCVHQRVEPVRSRACTQAPSPGGCGGQLRRWFYNVHMGACAWFTYGGCGANSNNFLTREDCENTCIKAYSTTDTTTSTFLVKDVDESGVVGKPFPDGRKYVGRESGVSWRDPEPPNSGRHGDERDRGHLSADIEDAGLSSHNQQTRFSGTKPQTDLVQHVPSRLNTLEMRYGRPDEVRTSVNGRYIQNKDHMKGRSYEPAFTPVAIRLPQPPSLLVSQRSSSGTE</sequence>
<evidence type="ECO:0000256" key="3">
    <source>
        <dbReference type="ARBA" id="ARBA00022656"/>
    </source>
</evidence>
<evidence type="ECO:0000256" key="2">
    <source>
        <dbReference type="ARBA" id="ARBA00022525"/>
    </source>
</evidence>
<keyword evidence="8" id="KW-1185">Reference proteome</keyword>
<dbReference type="Gene3D" id="4.10.410.10">
    <property type="entry name" value="Pancreatic trypsin inhibitor Kunitz domain"/>
    <property type="match status" value="1"/>
</dbReference>
<dbReference type="PANTHER" id="PTHR10083:SF217">
    <property type="entry name" value="BOOPHILIN-H2"/>
    <property type="match status" value="1"/>
</dbReference>
<dbReference type="EMBL" id="PZQS01000002">
    <property type="protein sequence ID" value="PVD36145.1"/>
    <property type="molecule type" value="Genomic_DNA"/>
</dbReference>
<reference evidence="7 8" key="1">
    <citation type="submission" date="2018-04" db="EMBL/GenBank/DDBJ databases">
        <title>The genome of golden apple snail Pomacea canaliculata provides insight into stress tolerance and invasive adaptation.</title>
        <authorList>
            <person name="Liu C."/>
            <person name="Liu B."/>
            <person name="Ren Y."/>
            <person name="Zhang Y."/>
            <person name="Wang H."/>
            <person name="Li S."/>
            <person name="Jiang F."/>
            <person name="Yin L."/>
            <person name="Zhang G."/>
            <person name="Qian W."/>
            <person name="Fan W."/>
        </authorList>
    </citation>
    <scope>NUCLEOTIDE SEQUENCE [LARGE SCALE GENOMIC DNA]</scope>
    <source>
        <strain evidence="7">SZHN2017</strain>
        <tissue evidence="7">Muscle</tissue>
    </source>
</reference>
<dbReference type="InterPro" id="IPR020901">
    <property type="entry name" value="Prtase_inh_Kunz-CS"/>
</dbReference>
<dbReference type="PROSITE" id="PS00280">
    <property type="entry name" value="BPTI_KUNITZ_1"/>
    <property type="match status" value="1"/>
</dbReference>
<keyword evidence="3" id="KW-0800">Toxin</keyword>